<feature type="signal peptide" evidence="2">
    <location>
        <begin position="1"/>
        <end position="20"/>
    </location>
</feature>
<protein>
    <submittedName>
        <fullName evidence="3">Tetratricopeptide repeat-containing protein</fullName>
    </submittedName>
</protein>
<dbReference type="AlphaFoldDB" id="A0A161LFM1"/>
<dbReference type="Proteomes" id="UP000076586">
    <property type="component" value="Unassembled WGS sequence"/>
</dbReference>
<dbReference type="OrthoDB" id="1110381at2"/>
<keyword evidence="2" id="KW-0732">Signal</keyword>
<feature type="region of interest" description="Disordered" evidence="1">
    <location>
        <begin position="414"/>
        <end position="433"/>
    </location>
</feature>
<accession>A0A161LFM1</accession>
<proteinExistence type="predicted"/>
<dbReference type="RefSeq" id="WP_068705543.1">
    <property type="nucleotide sequence ID" value="NZ_BDCR01000004.1"/>
</dbReference>
<comment type="caution">
    <text evidence="3">The sequence shown here is derived from an EMBL/GenBank/DDBJ whole genome shotgun (WGS) entry which is preliminary data.</text>
</comment>
<feature type="chain" id="PRO_5007823807" evidence="2">
    <location>
        <begin position="21"/>
        <end position="470"/>
    </location>
</feature>
<dbReference type="Gene3D" id="1.25.40.10">
    <property type="entry name" value="Tetratricopeptide repeat domain"/>
    <property type="match status" value="1"/>
</dbReference>
<name>A0A161LFM1_9BACT</name>
<gene>
    <name evidence="3" type="ORF">PJIAN_4458</name>
</gene>
<sequence>MRQYSIIGLVLFFFSLSVNAQTIAEGQSLLNSQRYSEASRVFGNILKKRPNDGAANYGYGQCQNKLGNKEEAITSLQIAVNKKITAAYPLLCELCFEQYHFEEAVSNIEAYLALPKTTQAEAAKLNKLLEKAKIGAQLLQHVESITIVDSMQVAKNEFYKYYSMGKDLGTIIPSKQIRKTAPDGALAYKSQRGDRVVFADSLKHKLGLYGTFQMIDSWSEPIPLSDQVNGTGSVINYPFVSSDGVTLYFAAQGANSLGGYDLFITRFNSKDNNYYAPQNLGFPFNSTANDYLMVVDEINNLGWFATDRSQPEGKVMIYKYLTNPEKKLIQSSDTNYLRLAAQLKSYKKGKATKTNTRTTIEQDAPATVKPSMGFRVNDTISYTSIDQFKSAKAREIYLQADSLEKAQTRLQGELNQQRSAYGATESAEERSKIQPEILRLEREVNGLINKPQNLYLQARQTELEALSEKR</sequence>
<keyword evidence="4" id="KW-1185">Reference proteome</keyword>
<dbReference type="SUPFAM" id="SSF48452">
    <property type="entry name" value="TPR-like"/>
    <property type="match status" value="1"/>
</dbReference>
<reference evidence="4" key="2">
    <citation type="journal article" date="2017" name="Genome Announc.">
        <title>Draft genome sequence of Paludibacter jiangxiensis NM7(T), a propionate-producing fermentative bacterium.</title>
        <authorList>
            <person name="Qiu Y.-L."/>
            <person name="Tourlousse D.M."/>
            <person name="Matsuura N."/>
            <person name="Ohashi A."/>
            <person name="Sekiguchi Y."/>
        </authorList>
    </citation>
    <scope>NUCLEOTIDE SEQUENCE [LARGE SCALE GENOMIC DNA]</scope>
    <source>
        <strain evidence="4">NM7</strain>
    </source>
</reference>
<dbReference type="EMBL" id="BDCR01000004">
    <property type="protein sequence ID" value="GAT63915.1"/>
    <property type="molecule type" value="Genomic_DNA"/>
</dbReference>
<evidence type="ECO:0000256" key="1">
    <source>
        <dbReference type="SAM" id="MobiDB-lite"/>
    </source>
</evidence>
<evidence type="ECO:0000256" key="2">
    <source>
        <dbReference type="SAM" id="SignalP"/>
    </source>
</evidence>
<dbReference type="Pfam" id="PF13432">
    <property type="entry name" value="TPR_16"/>
    <property type="match status" value="1"/>
</dbReference>
<evidence type="ECO:0000313" key="4">
    <source>
        <dbReference type="Proteomes" id="UP000076586"/>
    </source>
</evidence>
<dbReference type="InterPro" id="IPR011990">
    <property type="entry name" value="TPR-like_helical_dom_sf"/>
</dbReference>
<organism evidence="3 4">
    <name type="scientific">Paludibacter jiangxiensis</name>
    <dbReference type="NCBI Taxonomy" id="681398"/>
    <lineage>
        <taxon>Bacteria</taxon>
        <taxon>Pseudomonadati</taxon>
        <taxon>Bacteroidota</taxon>
        <taxon>Bacteroidia</taxon>
        <taxon>Bacteroidales</taxon>
        <taxon>Paludibacteraceae</taxon>
        <taxon>Paludibacter</taxon>
    </lineage>
</organism>
<dbReference type="STRING" id="681398.PJIAN_4458"/>
<reference evidence="4" key="1">
    <citation type="submission" date="2016-04" db="EMBL/GenBank/DDBJ databases">
        <title>Draft genome sequence of Paludibacter jiangxiensis strain NM7.</title>
        <authorList>
            <person name="Qiu Y."/>
            <person name="Matsuura N."/>
            <person name="Ohashi A."/>
            <person name="Tourlousse M.D."/>
            <person name="Sekiguchi Y."/>
        </authorList>
    </citation>
    <scope>NUCLEOTIDE SEQUENCE [LARGE SCALE GENOMIC DNA]</scope>
    <source>
        <strain evidence="4">NM7</strain>
    </source>
</reference>
<evidence type="ECO:0000313" key="3">
    <source>
        <dbReference type="EMBL" id="GAT63915.1"/>
    </source>
</evidence>